<evidence type="ECO:0000256" key="6">
    <source>
        <dbReference type="RuleBase" id="RU366058"/>
    </source>
</evidence>
<evidence type="ECO:0000259" key="7">
    <source>
        <dbReference type="Pfam" id="PF09335"/>
    </source>
</evidence>
<keyword evidence="3 6" id="KW-0812">Transmembrane</keyword>
<dbReference type="RefSeq" id="WP_406765128.1">
    <property type="nucleotide sequence ID" value="NZ_JBJHZY010000002.1"/>
</dbReference>
<feature type="transmembrane region" description="Helical" evidence="6">
    <location>
        <begin position="88"/>
        <end position="112"/>
    </location>
</feature>
<dbReference type="InterPro" id="IPR032816">
    <property type="entry name" value="VTT_dom"/>
</dbReference>
<organism evidence="8 9">
    <name type="scientific">Candidatus Clostridium radicumherbarum</name>
    <dbReference type="NCBI Taxonomy" id="3381662"/>
    <lineage>
        <taxon>Bacteria</taxon>
        <taxon>Bacillati</taxon>
        <taxon>Bacillota</taxon>
        <taxon>Clostridia</taxon>
        <taxon>Eubacteriales</taxon>
        <taxon>Clostridiaceae</taxon>
        <taxon>Clostridium</taxon>
    </lineage>
</organism>
<accession>A0ABW8TTE3</accession>
<evidence type="ECO:0000313" key="8">
    <source>
        <dbReference type="EMBL" id="MFL0268498.1"/>
    </source>
</evidence>
<evidence type="ECO:0000313" key="9">
    <source>
        <dbReference type="Proteomes" id="UP001623661"/>
    </source>
</evidence>
<keyword evidence="5 6" id="KW-0472">Membrane</keyword>
<dbReference type="Proteomes" id="UP001623661">
    <property type="component" value="Unassembled WGS sequence"/>
</dbReference>
<name>A0ABW8TTE3_9CLOT</name>
<feature type="transmembrane region" description="Helical" evidence="6">
    <location>
        <begin position="55"/>
        <end position="76"/>
    </location>
</feature>
<feature type="transmembrane region" description="Helical" evidence="6">
    <location>
        <begin position="202"/>
        <end position="220"/>
    </location>
</feature>
<keyword evidence="9" id="KW-1185">Reference proteome</keyword>
<evidence type="ECO:0000256" key="2">
    <source>
        <dbReference type="ARBA" id="ARBA00022475"/>
    </source>
</evidence>
<comment type="caution">
    <text evidence="8">The sequence shown here is derived from an EMBL/GenBank/DDBJ whole genome shotgun (WGS) entry which is preliminary data.</text>
</comment>
<keyword evidence="4 6" id="KW-1133">Transmembrane helix</keyword>
<keyword evidence="2 6" id="KW-1003">Cell membrane</keyword>
<protein>
    <recommendedName>
        <fullName evidence="6">TVP38/TMEM64 family membrane protein</fullName>
    </recommendedName>
</protein>
<dbReference type="Pfam" id="PF09335">
    <property type="entry name" value="VTT_dom"/>
    <property type="match status" value="1"/>
</dbReference>
<evidence type="ECO:0000256" key="5">
    <source>
        <dbReference type="ARBA" id="ARBA00023136"/>
    </source>
</evidence>
<feature type="transmembrane region" description="Helical" evidence="6">
    <location>
        <begin position="16"/>
        <end position="34"/>
    </location>
</feature>
<sequence>MKDSTMNTMKNTMTNTIKIIIILCISIIFIYLLFRYQKRITHIRLKDLRSYIISFGPYAAFVFIFLFTIKPILIFFPTMIFTAIAGNIFGPISGFFLTIIGLFTSATTAFFLSKCLGKTFANKITRGKLLKLDDNIEQHGFKIMLLMRLSTLFPYDPLSYAAGLTKISYFAFITATIIGSSPEMLAYSFVGHNMLHPSIHKIIVPILIIIVFAILGSYLYKTNVKVNK</sequence>
<reference evidence="8 9" key="1">
    <citation type="submission" date="2024-11" db="EMBL/GenBank/DDBJ databases">
        <authorList>
            <person name="Heng Y.C."/>
            <person name="Lim A.C.H."/>
            <person name="Lee J.K.Y."/>
            <person name="Kittelmann S."/>
        </authorList>
    </citation>
    <scope>NUCLEOTIDE SEQUENCE [LARGE SCALE GENOMIC DNA]</scope>
    <source>
        <strain evidence="8 9">WILCCON 0202</strain>
    </source>
</reference>
<evidence type="ECO:0000256" key="3">
    <source>
        <dbReference type="ARBA" id="ARBA00022692"/>
    </source>
</evidence>
<dbReference type="PANTHER" id="PTHR12677:SF49">
    <property type="entry name" value="TVP38_TMEM64 FAMILY MEMBRANE PROTEIN"/>
    <property type="match status" value="1"/>
</dbReference>
<dbReference type="EMBL" id="JBJHZY010000002">
    <property type="protein sequence ID" value="MFL0268498.1"/>
    <property type="molecule type" value="Genomic_DNA"/>
</dbReference>
<evidence type="ECO:0000256" key="1">
    <source>
        <dbReference type="ARBA" id="ARBA00004651"/>
    </source>
</evidence>
<evidence type="ECO:0000256" key="4">
    <source>
        <dbReference type="ARBA" id="ARBA00022989"/>
    </source>
</evidence>
<comment type="similarity">
    <text evidence="6">Belongs to the TVP38/TMEM64 family.</text>
</comment>
<comment type="caution">
    <text evidence="6">Lacks conserved residue(s) required for the propagation of feature annotation.</text>
</comment>
<dbReference type="PANTHER" id="PTHR12677">
    <property type="entry name" value="GOLGI APPARATUS MEMBRANE PROTEIN TVP38-RELATED"/>
    <property type="match status" value="1"/>
</dbReference>
<proteinExistence type="inferred from homology"/>
<dbReference type="InterPro" id="IPR015414">
    <property type="entry name" value="TMEM64"/>
</dbReference>
<feature type="domain" description="VTT" evidence="7">
    <location>
        <begin position="76"/>
        <end position="192"/>
    </location>
</feature>
<comment type="subcellular location">
    <subcellularLocation>
        <location evidence="1 6">Cell membrane</location>
        <topology evidence="1 6">Multi-pass membrane protein</topology>
    </subcellularLocation>
</comment>
<gene>
    <name evidence="8" type="ORF">ACJDUH_10295</name>
</gene>